<feature type="chain" id="PRO_5018754779" evidence="9">
    <location>
        <begin position="23"/>
        <end position="467"/>
    </location>
</feature>
<dbReference type="InterPro" id="IPR033121">
    <property type="entry name" value="PEPTIDASE_A1"/>
</dbReference>
<accession>A0A3S3P414</accession>
<keyword evidence="6" id="KW-0325">Glycoprotein</keyword>
<evidence type="ECO:0000256" key="1">
    <source>
        <dbReference type="ARBA" id="ARBA00007447"/>
    </source>
</evidence>
<dbReference type="SUPFAM" id="SSF50630">
    <property type="entry name" value="Acid proteases"/>
    <property type="match status" value="1"/>
</dbReference>
<dbReference type="Gene3D" id="2.40.70.10">
    <property type="entry name" value="Acid Proteases"/>
    <property type="match status" value="2"/>
</dbReference>
<evidence type="ECO:0000313" key="12">
    <source>
        <dbReference type="Proteomes" id="UP000283530"/>
    </source>
</evidence>
<dbReference type="EMBL" id="QPKB01000009">
    <property type="protein sequence ID" value="RWR92854.1"/>
    <property type="molecule type" value="Genomic_DNA"/>
</dbReference>
<dbReference type="OrthoDB" id="660550at2759"/>
<evidence type="ECO:0000256" key="5">
    <source>
        <dbReference type="ARBA" id="ARBA00022801"/>
    </source>
</evidence>
<keyword evidence="5 8" id="KW-0378">Hydrolase</keyword>
<dbReference type="InterPro" id="IPR021109">
    <property type="entry name" value="Peptidase_aspartic_dom_sf"/>
</dbReference>
<reference evidence="11 12" key="1">
    <citation type="journal article" date="2019" name="Nat. Plants">
        <title>Stout camphor tree genome fills gaps in understanding of flowering plant genome evolution.</title>
        <authorList>
            <person name="Chaw S.M."/>
            <person name="Liu Y.C."/>
            <person name="Wu Y.W."/>
            <person name="Wang H.Y."/>
            <person name="Lin C.I."/>
            <person name="Wu C.S."/>
            <person name="Ke H.M."/>
            <person name="Chang L.Y."/>
            <person name="Hsu C.Y."/>
            <person name="Yang H.T."/>
            <person name="Sudianto E."/>
            <person name="Hsu M.H."/>
            <person name="Wu K.P."/>
            <person name="Wang L.N."/>
            <person name="Leebens-Mack J.H."/>
            <person name="Tsai I.J."/>
        </authorList>
    </citation>
    <scope>NUCLEOTIDE SEQUENCE [LARGE SCALE GENOMIC DNA]</scope>
    <source>
        <strain evidence="12">cv. Chaw 1501</strain>
        <tissue evidence="11">Young leaves</tissue>
    </source>
</reference>
<dbReference type="Pfam" id="PF14543">
    <property type="entry name" value="TAXi_N"/>
    <property type="match status" value="1"/>
</dbReference>
<proteinExistence type="inferred from homology"/>
<dbReference type="GO" id="GO:0004190">
    <property type="term" value="F:aspartic-type endopeptidase activity"/>
    <property type="evidence" value="ECO:0007669"/>
    <property type="project" value="UniProtKB-KW"/>
</dbReference>
<organism evidence="11 12">
    <name type="scientific">Cinnamomum micranthum f. kanehirae</name>
    <dbReference type="NCBI Taxonomy" id="337451"/>
    <lineage>
        <taxon>Eukaryota</taxon>
        <taxon>Viridiplantae</taxon>
        <taxon>Streptophyta</taxon>
        <taxon>Embryophyta</taxon>
        <taxon>Tracheophyta</taxon>
        <taxon>Spermatophyta</taxon>
        <taxon>Magnoliopsida</taxon>
        <taxon>Magnoliidae</taxon>
        <taxon>Laurales</taxon>
        <taxon>Lauraceae</taxon>
        <taxon>Cinnamomum</taxon>
    </lineage>
</organism>
<sequence length="467" mass="49724">MAPPPSILQVLLLVLVTASLLALPTCSTSRLGHNNNVPEGIRVDLIHVDYGGNFTKLELLQRAIKRGKHRLERLKATAILAADDAGEKVQAPTHAGNGEFLVNLAIGTPPVPFAAILDTGSDLIWTQCKPCTNCYQQPTPIFDPSDSSTYSKLPCSSPLCTALPTSMCSSGCEYLYAYGDYSTTQGVMASETFAFGSTKVPKIGFGCGDDNEGGGFSQGAGLVGLGRGPLSLISQLGSGKFSYCLTSIDDTKTSPLLFGSLANIDEKVKDQAGVTPLVQNPSQPSFYYLSLEDITVGGTLLGIPKSTFALNEDGTGGLIIDSGTTITYLESAGYKLVKKAFASQTKLPVADGSATGLDLCFSVPSGSSTVEVPKLTFHFKGADIDLPPDNYMIQDSSTGLLCLLIMESSGMSIFGNMQQQNVQRPKIVSSVDFQATAANEKERKERLRILVCTYLLQSKRLTIFSYL</sequence>
<dbReference type="FunFam" id="2.40.70.10:FF:000016">
    <property type="entry name" value="Probable aspartic protease At2g35615"/>
    <property type="match status" value="1"/>
</dbReference>
<evidence type="ECO:0000256" key="4">
    <source>
        <dbReference type="ARBA" id="ARBA00022750"/>
    </source>
</evidence>
<keyword evidence="12" id="KW-1185">Reference proteome</keyword>
<dbReference type="PRINTS" id="PR00792">
    <property type="entry name" value="PEPSIN"/>
</dbReference>
<keyword evidence="4 8" id="KW-0064">Aspartyl protease</keyword>
<dbReference type="InterPro" id="IPR032799">
    <property type="entry name" value="TAXi_C"/>
</dbReference>
<evidence type="ECO:0000313" key="11">
    <source>
        <dbReference type="EMBL" id="RWR92854.1"/>
    </source>
</evidence>
<dbReference type="InterPro" id="IPR051708">
    <property type="entry name" value="Plant_Aspart_Prot_A1"/>
</dbReference>
<dbReference type="PROSITE" id="PS51767">
    <property type="entry name" value="PEPTIDASE_A1"/>
    <property type="match status" value="1"/>
</dbReference>
<dbReference type="PANTHER" id="PTHR47967">
    <property type="entry name" value="OS07G0603500 PROTEIN-RELATED"/>
    <property type="match status" value="1"/>
</dbReference>
<dbReference type="GO" id="GO:0005576">
    <property type="term" value="C:extracellular region"/>
    <property type="evidence" value="ECO:0007669"/>
    <property type="project" value="TreeGrafter"/>
</dbReference>
<evidence type="ECO:0000256" key="9">
    <source>
        <dbReference type="SAM" id="SignalP"/>
    </source>
</evidence>
<feature type="active site" evidence="7">
    <location>
        <position position="118"/>
    </location>
</feature>
<dbReference type="GO" id="GO:0006508">
    <property type="term" value="P:proteolysis"/>
    <property type="evidence" value="ECO:0007669"/>
    <property type="project" value="UniProtKB-KW"/>
</dbReference>
<keyword evidence="3 9" id="KW-0732">Signal</keyword>
<comment type="caution">
    <text evidence="11">The sequence shown here is derived from an EMBL/GenBank/DDBJ whole genome shotgun (WGS) entry which is preliminary data.</text>
</comment>
<dbReference type="STRING" id="337451.A0A3S3P414"/>
<evidence type="ECO:0000256" key="6">
    <source>
        <dbReference type="ARBA" id="ARBA00023180"/>
    </source>
</evidence>
<dbReference type="InterPro" id="IPR001461">
    <property type="entry name" value="Aspartic_peptidase_A1"/>
</dbReference>
<evidence type="ECO:0000259" key="10">
    <source>
        <dbReference type="PROSITE" id="PS51767"/>
    </source>
</evidence>
<name>A0A3S3P414_9MAGN</name>
<evidence type="ECO:0000256" key="7">
    <source>
        <dbReference type="PIRSR" id="PIRSR601461-1"/>
    </source>
</evidence>
<dbReference type="AlphaFoldDB" id="A0A3S3P414"/>
<dbReference type="PANTHER" id="PTHR47967:SF23">
    <property type="entry name" value="OS04G0448300 PROTEIN"/>
    <property type="match status" value="1"/>
</dbReference>
<evidence type="ECO:0000256" key="3">
    <source>
        <dbReference type="ARBA" id="ARBA00022729"/>
    </source>
</evidence>
<feature type="signal peptide" evidence="9">
    <location>
        <begin position="1"/>
        <end position="22"/>
    </location>
</feature>
<gene>
    <name evidence="11" type="ORF">CKAN_02208100</name>
</gene>
<dbReference type="CDD" id="cd05476">
    <property type="entry name" value="pepsin_A_like_plant"/>
    <property type="match status" value="1"/>
</dbReference>
<evidence type="ECO:0000256" key="8">
    <source>
        <dbReference type="RuleBase" id="RU000454"/>
    </source>
</evidence>
<protein>
    <submittedName>
        <fullName evidence="11">Aspartic proteinase nepenthesin-2</fullName>
    </submittedName>
</protein>
<feature type="active site" evidence="7">
    <location>
        <position position="321"/>
    </location>
</feature>
<dbReference type="Pfam" id="PF14541">
    <property type="entry name" value="TAXi_C"/>
    <property type="match status" value="1"/>
</dbReference>
<keyword evidence="2 8" id="KW-0645">Protease</keyword>
<feature type="domain" description="Peptidase A1" evidence="10">
    <location>
        <begin position="100"/>
        <end position="436"/>
    </location>
</feature>
<dbReference type="InterPro" id="IPR032861">
    <property type="entry name" value="TAXi_N"/>
</dbReference>
<comment type="similarity">
    <text evidence="1 8">Belongs to the peptidase A1 family.</text>
</comment>
<dbReference type="InterPro" id="IPR034161">
    <property type="entry name" value="Pepsin-like_plant"/>
</dbReference>
<evidence type="ECO:0000256" key="2">
    <source>
        <dbReference type="ARBA" id="ARBA00022670"/>
    </source>
</evidence>
<dbReference type="InterPro" id="IPR001969">
    <property type="entry name" value="Aspartic_peptidase_AS"/>
</dbReference>
<dbReference type="Proteomes" id="UP000283530">
    <property type="component" value="Unassembled WGS sequence"/>
</dbReference>
<dbReference type="PROSITE" id="PS00141">
    <property type="entry name" value="ASP_PROTEASE"/>
    <property type="match status" value="2"/>
</dbReference>